<dbReference type="Gene3D" id="3.40.50.2000">
    <property type="entry name" value="Glycogen Phosphorylase B"/>
    <property type="match status" value="1"/>
</dbReference>
<proteinExistence type="predicted"/>
<keyword evidence="1" id="KW-0808">Transferase</keyword>
<dbReference type="EMBL" id="CP158357">
    <property type="protein sequence ID" value="XBX79719.1"/>
    <property type="molecule type" value="Genomic_DNA"/>
</dbReference>
<name>A0AAU7VYX6_9MICO</name>
<dbReference type="SUPFAM" id="SSF53756">
    <property type="entry name" value="UDP-Glycosyltransferase/glycogen phosphorylase"/>
    <property type="match status" value="1"/>
</dbReference>
<keyword evidence="1" id="KW-0328">Glycosyltransferase</keyword>
<reference evidence="1" key="1">
    <citation type="submission" date="2024-06" db="EMBL/GenBank/DDBJ databases">
        <title>Draft genome sequence of Microbacterium sp. strain A8/3-1, isolated from Oxytropis tragacanthoides Fisch. ex DC. Root nodules in the Altai region of Russia.</title>
        <authorList>
            <person name="Sazanova A."/>
            <person name="Guro P."/>
            <person name="Kuznetsova I."/>
            <person name="Belimov A."/>
            <person name="Safronova V."/>
        </authorList>
    </citation>
    <scope>NUCLEOTIDE SEQUENCE</scope>
    <source>
        <strain evidence="1">A8/3-1</strain>
    </source>
</reference>
<dbReference type="RefSeq" id="WP_350352672.1">
    <property type="nucleotide sequence ID" value="NZ_CP158357.1"/>
</dbReference>
<accession>A0AAU7VYX6</accession>
<gene>
    <name evidence="1" type="ORF">ABS642_06435</name>
</gene>
<dbReference type="GO" id="GO:0016757">
    <property type="term" value="F:glycosyltransferase activity"/>
    <property type="evidence" value="ECO:0007669"/>
    <property type="project" value="UniProtKB-KW"/>
</dbReference>
<organism evidence="1">
    <name type="scientific">Microbacterium sp. A8/3-1</name>
    <dbReference type="NCBI Taxonomy" id="3160749"/>
    <lineage>
        <taxon>Bacteria</taxon>
        <taxon>Bacillati</taxon>
        <taxon>Actinomycetota</taxon>
        <taxon>Actinomycetes</taxon>
        <taxon>Micrococcales</taxon>
        <taxon>Microbacteriaceae</taxon>
        <taxon>Microbacterium</taxon>
    </lineage>
</organism>
<protein>
    <submittedName>
        <fullName evidence="1">Glycosyltransferase</fullName>
        <ecNumber evidence="1">2.4.-.-</ecNumber>
    </submittedName>
</protein>
<sequence length="411" mass="44046">MAGLHDVAGWLVRRRSSLPGWATRIIDAPARNPDGLIGRLAYRILGGGGAPNTQPPDAVNRVYIAPTNYSGQGFLWARALERAQSDVGARNMAVDIPGGFAFPADTTVPIAVNNASAEWQRAEWESVRTFTHVLIEAERPIFGGLFARRVLAEVEALEAAGLSVAFLAHGTDIRSPRAHAALTPWSPYPEDPRTDMLQADADANIALLDMLRRPTFVSTPDLLLDVPWARWCPVVVDAERFAQDHPVLVGQTARVIHVSSSAVQKGSHHIAPALQPLVDEQAIRYDLVAGVSSAEMPAIIGDADIVLDQFRIGSYGVAACEAMAAGRIVVGHVLPEVREHILSDTGLELPIVEATPDTLRAVVSELLADPVRARAIAESGPAYVQAVHSGERSAAVLLDGWINRSGGSDRD</sequence>
<evidence type="ECO:0000313" key="1">
    <source>
        <dbReference type="EMBL" id="XBX79719.1"/>
    </source>
</evidence>
<dbReference type="AlphaFoldDB" id="A0AAU7VYX6"/>
<dbReference type="EC" id="2.4.-.-" evidence="1"/>